<accession>A0AA40VT24</accession>
<protein>
    <submittedName>
        <fullName evidence="2">Alpha/beta hydrolase</fullName>
    </submittedName>
</protein>
<dbReference type="InterPro" id="IPR000383">
    <property type="entry name" value="Xaa-Pro-like_dom"/>
</dbReference>
<keyword evidence="3" id="KW-1185">Reference proteome</keyword>
<dbReference type="EMBL" id="VJXY01000031">
    <property type="protein sequence ID" value="MBD6618779.1"/>
    <property type="molecule type" value="Genomic_DNA"/>
</dbReference>
<evidence type="ECO:0000313" key="2">
    <source>
        <dbReference type="EMBL" id="MBD6618779.1"/>
    </source>
</evidence>
<dbReference type="GO" id="GO:0016787">
    <property type="term" value="F:hydrolase activity"/>
    <property type="evidence" value="ECO:0007669"/>
    <property type="project" value="UniProtKB-KW"/>
</dbReference>
<dbReference type="PANTHER" id="PTHR47751:SF1">
    <property type="entry name" value="SUPERFAMILY HYDROLASE, PUTATIVE (AFU_ORTHOLOGUE AFUA_2G16580)-RELATED"/>
    <property type="match status" value="1"/>
</dbReference>
<dbReference type="InterPro" id="IPR051411">
    <property type="entry name" value="Polyketide_trans_af380"/>
</dbReference>
<dbReference type="PANTHER" id="PTHR47751">
    <property type="entry name" value="SUPERFAMILY HYDROLASE, PUTATIVE (AFU_ORTHOLOGUE AFUA_2G16580)-RELATED"/>
    <property type="match status" value="1"/>
</dbReference>
<dbReference type="Proteomes" id="UP001165986">
    <property type="component" value="Unassembled WGS sequence"/>
</dbReference>
<organism evidence="2 3">
    <name type="scientific">Komarekiella delphini-convector SJRDD-AB1</name>
    <dbReference type="NCBI Taxonomy" id="2593771"/>
    <lineage>
        <taxon>Bacteria</taxon>
        <taxon>Bacillati</taxon>
        <taxon>Cyanobacteriota</taxon>
        <taxon>Cyanophyceae</taxon>
        <taxon>Nostocales</taxon>
        <taxon>Nostocaceae</taxon>
        <taxon>Komarekiella</taxon>
        <taxon>Komarekiella delphini-convector</taxon>
    </lineage>
</organism>
<dbReference type="InterPro" id="IPR029058">
    <property type="entry name" value="AB_hydrolase_fold"/>
</dbReference>
<evidence type="ECO:0000313" key="3">
    <source>
        <dbReference type="Proteomes" id="UP001165986"/>
    </source>
</evidence>
<dbReference type="RefSeq" id="WP_191760024.1">
    <property type="nucleotide sequence ID" value="NZ_VJXY01000031.1"/>
</dbReference>
<dbReference type="SUPFAM" id="SSF53474">
    <property type="entry name" value="alpha/beta-Hydrolases"/>
    <property type="match status" value="1"/>
</dbReference>
<evidence type="ECO:0000259" key="1">
    <source>
        <dbReference type="Pfam" id="PF02129"/>
    </source>
</evidence>
<dbReference type="AlphaFoldDB" id="A0AA40VT24"/>
<proteinExistence type="predicted"/>
<feature type="domain" description="Xaa-Pro dipeptidyl-peptidase-like" evidence="1">
    <location>
        <begin position="75"/>
        <end position="244"/>
    </location>
</feature>
<keyword evidence="2" id="KW-0378">Hydrolase</keyword>
<name>A0AA40VT24_9NOST</name>
<sequence length="373" mass="40950">MKQINNMTKRTNLGISRRNILLVGVTAASMGVMSNFNTPTFGQEAPPKPTAAWDKIFPKSNRVDHQKVSFSNRLGITLVADLYMPKNLDRARRYPALVVGHPYGGVKEQTSGLYAQTMAERGFITLAHDASYNGESGGQPHFTASPEAFVEDFSAAVDFLGTRPQVDRNRIGVLGICGGGGFGLAAAEIDPRIKAIATVSMYDIGQGQRQGLAETLDKAALKTSLEKISAQRWAEVDGAERAMASGTPEVLTNSSSAVEREFYDYYRTPRGQHPRSTTTMALTGAAAMSLFWSFEHLDWISPRPVLFIMGDRAHSRVFSEQAFKRASEPKELYIVPGAGHVDLYDKVNLIPWDKLQSFFTAHLPETRASQSKS</sequence>
<dbReference type="Gene3D" id="3.40.50.1820">
    <property type="entry name" value="alpha/beta hydrolase"/>
    <property type="match status" value="1"/>
</dbReference>
<dbReference type="Pfam" id="PF02129">
    <property type="entry name" value="Peptidase_S15"/>
    <property type="match status" value="1"/>
</dbReference>
<reference evidence="2" key="1">
    <citation type="submission" date="2019-07" db="EMBL/GenBank/DDBJ databases">
        <title>Toxilogical consequences of a new and cryptic species of cyanobacteria (Komarekiella delphini-convector) recovered from the epidermis of a bottlenose dolphin and 1500 ft. in the air.</title>
        <authorList>
            <person name="Brown A.O."/>
            <person name="Dvorak P."/>
            <person name="Villanueva C.D."/>
            <person name="Foss A.J."/>
            <person name="Garvey A.D."/>
            <person name="Gibson Q.A."/>
            <person name="Johansen J.R."/>
            <person name="Casamatta D.A."/>
        </authorList>
    </citation>
    <scope>NUCLEOTIDE SEQUENCE</scope>
    <source>
        <strain evidence="2">SJRDD-AB1</strain>
    </source>
</reference>
<comment type="caution">
    <text evidence="2">The sequence shown here is derived from an EMBL/GenBank/DDBJ whole genome shotgun (WGS) entry which is preliminary data.</text>
</comment>
<gene>
    <name evidence="2" type="ORF">FNW02_23875</name>
</gene>
<dbReference type="Gene3D" id="1.10.10.800">
    <property type="match status" value="1"/>
</dbReference>